<evidence type="ECO:0000313" key="2">
    <source>
        <dbReference type="Proteomes" id="UP001302719"/>
    </source>
</evidence>
<organism evidence="1 2">
    <name type="scientific">Candidatus Nitrospira allomarina</name>
    <dbReference type="NCBI Taxonomy" id="3020900"/>
    <lineage>
        <taxon>Bacteria</taxon>
        <taxon>Pseudomonadati</taxon>
        <taxon>Nitrospirota</taxon>
        <taxon>Nitrospiria</taxon>
        <taxon>Nitrospirales</taxon>
        <taxon>Nitrospiraceae</taxon>
        <taxon>Nitrospira</taxon>
    </lineage>
</organism>
<gene>
    <name evidence="1" type="ORF">PP769_14405</name>
</gene>
<dbReference type="Proteomes" id="UP001302719">
    <property type="component" value="Chromosome"/>
</dbReference>
<accession>A0AA96G845</accession>
<dbReference type="AlphaFoldDB" id="A0AA96G845"/>
<keyword evidence="2" id="KW-1185">Reference proteome</keyword>
<sequence>MTLSSLTPDTIFALSSNIHVLPVVHGSGDMAHVVREIIVSRHIDCVVLPLPPSVQSFVEKGIDQLPVISLVALPEQHDDGTSSCSYVPIDPCQPVIMGIRSAMSEMIPRAFIDREVRRYHPVSWVGPDPYSLKAMPLAAFSAATMPFLPPPQDPSSRWERIRWMAFRLHELELDFSAILFLCPMTDWPWLRQAYHERMPYISPEQNISLPEWWKVESSSLYFALSELPYVTHLYERRREEARADTHLAIDGIKELVLEARSRWLASRSTTIAHETNWVTPQLLQRYFQYVRNLTLLEHRLKPDLYTLVLAAKQMAGDEFALRLLETAKTYDCQTQPSVLDTRPGVLMGIGELQDPGGNILPAVNRLQGDPLIWRRVTLRPDPSRPKAQAWTQQWNPYRQCSWPPEDQRIESFAAHVRQHSRQVLGADLGRIERFNNSLEDGIDLRATLRQWAITPQRSVRDIHVKVVPPVRGTIESLVFFFEVPADPQKFSWQTTWYAEHQEESTLSFYATPFSPNMVGPGIGQACYGGALFLYPPRLIPDIWENPLFDFATSLEERLLAGACAHSQEPVVAVVSPVPLTWAWRKMARRFGRKLLPIPLHRFSGQTIARLRQFHVLNGHEIRSYAAKFIRE</sequence>
<dbReference type="EMBL" id="CP116967">
    <property type="protein sequence ID" value="WNM57159.1"/>
    <property type="molecule type" value="Genomic_DNA"/>
</dbReference>
<proteinExistence type="predicted"/>
<protein>
    <submittedName>
        <fullName evidence="1">Uncharacterized protein</fullName>
    </submittedName>
</protein>
<evidence type="ECO:0000313" key="1">
    <source>
        <dbReference type="EMBL" id="WNM57159.1"/>
    </source>
</evidence>
<name>A0AA96G845_9BACT</name>
<reference evidence="1 2" key="1">
    <citation type="submission" date="2023-01" db="EMBL/GenBank/DDBJ databases">
        <title>Cultivation and genomic characterization of new, ubiquitous marine nitrite-oxidizing bacteria from the Nitrospirales.</title>
        <authorList>
            <person name="Mueller A.J."/>
            <person name="Daebeler A."/>
            <person name="Herbold C.W."/>
            <person name="Kirkegaard R.H."/>
            <person name="Daims H."/>
        </authorList>
    </citation>
    <scope>NUCLEOTIDE SEQUENCE [LARGE SCALE GENOMIC DNA]</scope>
    <source>
        <strain evidence="1 2">VA</strain>
    </source>
</reference>
<dbReference type="KEGG" id="nall:PP769_14405"/>
<dbReference type="RefSeq" id="WP_312641328.1">
    <property type="nucleotide sequence ID" value="NZ_CP116967.1"/>
</dbReference>